<dbReference type="InterPro" id="IPR025951">
    <property type="entry name" value="GXWXG_dom"/>
</dbReference>
<protein>
    <recommendedName>
        <fullName evidence="5">DUF4334 domain-containing protein</fullName>
    </recommendedName>
</protein>
<proteinExistence type="predicted"/>
<dbReference type="Proteomes" id="UP000430079">
    <property type="component" value="Unassembled WGS sequence"/>
</dbReference>
<dbReference type="Pfam" id="PF14231">
    <property type="entry name" value="GXWXG"/>
    <property type="match status" value="1"/>
</dbReference>
<evidence type="ECO:0008006" key="5">
    <source>
        <dbReference type="Google" id="ProtNLM"/>
    </source>
</evidence>
<dbReference type="EMBL" id="BLIO01000001">
    <property type="protein sequence ID" value="GFE18170.1"/>
    <property type="molecule type" value="Genomic_DNA"/>
</dbReference>
<evidence type="ECO:0000313" key="3">
    <source>
        <dbReference type="EMBL" id="GFE18170.1"/>
    </source>
</evidence>
<dbReference type="RefSeq" id="WP_190140888.1">
    <property type="nucleotide sequence ID" value="NZ_BLIO01000001.1"/>
</dbReference>
<feature type="domain" description="GXWXG" evidence="1">
    <location>
        <begin position="29"/>
        <end position="86"/>
    </location>
</feature>
<sequence length="156" mass="17317">MDAEQARARIAALQAADDMVSDTGECDRLWAALETVRPEEILGTWKGTGISTGHQVEGLLAQARWYGKTFHSVDRVEPLICRDEQGALFSHTELAKGEASLWMVEFRGETTATMVYDGQPVLDHFKRAGNDTLLGVMNGKNVLDDGCHFYFLLERA</sequence>
<gene>
    <name evidence="3" type="ORF">Sgleb_62170</name>
</gene>
<dbReference type="AlphaFoldDB" id="A0A640T4P5"/>
<dbReference type="InterPro" id="IPR025568">
    <property type="entry name" value="DUF4334"/>
</dbReference>
<reference evidence="3 4" key="1">
    <citation type="submission" date="2019-12" db="EMBL/GenBank/DDBJ databases">
        <title>Whole genome shotgun sequence of Streptomyces hygroscopicus subsp. glebosus NBRC 13786.</title>
        <authorList>
            <person name="Ichikawa N."/>
            <person name="Kimura A."/>
            <person name="Kitahashi Y."/>
            <person name="Komaki H."/>
            <person name="Tamura T."/>
        </authorList>
    </citation>
    <scope>NUCLEOTIDE SEQUENCE [LARGE SCALE GENOMIC DNA]</scope>
    <source>
        <strain evidence="3 4">NBRC 13786</strain>
    </source>
</reference>
<evidence type="ECO:0000259" key="1">
    <source>
        <dbReference type="Pfam" id="PF14231"/>
    </source>
</evidence>
<accession>A0A640T4P5</accession>
<evidence type="ECO:0000259" key="2">
    <source>
        <dbReference type="Pfam" id="PF14232"/>
    </source>
</evidence>
<organism evidence="3 4">
    <name type="scientific">Streptomyces glebosus</name>
    <dbReference type="NCBI Taxonomy" id="249580"/>
    <lineage>
        <taxon>Bacteria</taxon>
        <taxon>Bacillati</taxon>
        <taxon>Actinomycetota</taxon>
        <taxon>Actinomycetes</taxon>
        <taxon>Kitasatosporales</taxon>
        <taxon>Streptomycetaceae</taxon>
        <taxon>Streptomyces</taxon>
    </lineage>
</organism>
<feature type="domain" description="DUF4334" evidence="2">
    <location>
        <begin position="97"/>
        <end position="155"/>
    </location>
</feature>
<dbReference type="Pfam" id="PF14232">
    <property type="entry name" value="DUF4334"/>
    <property type="match status" value="1"/>
</dbReference>
<comment type="caution">
    <text evidence="3">The sequence shown here is derived from an EMBL/GenBank/DDBJ whole genome shotgun (WGS) entry which is preliminary data.</text>
</comment>
<dbReference type="Gene3D" id="2.40.128.580">
    <property type="entry name" value="GXWXG domain"/>
    <property type="match status" value="1"/>
</dbReference>
<keyword evidence="4" id="KW-1185">Reference proteome</keyword>
<evidence type="ECO:0000313" key="4">
    <source>
        <dbReference type="Proteomes" id="UP000430079"/>
    </source>
</evidence>
<name>A0A640T4P5_9ACTN</name>